<comment type="caution">
    <text evidence="1">The sequence shown here is derived from an EMBL/GenBank/DDBJ whole genome shotgun (WGS) entry which is preliminary data.</text>
</comment>
<sequence>MKGRQPACSQHHHEMKCNKRANSDSCRESELATQFHCQMIPETENAFVLEQRERTGGGSQRVDHSCSVELASPKDGLGFKNEQRKFSSFSLSHLDNFSQSSNSKYPFL</sequence>
<evidence type="ECO:0000313" key="2">
    <source>
        <dbReference type="Proteomes" id="UP000887116"/>
    </source>
</evidence>
<proteinExistence type="predicted"/>
<dbReference type="EMBL" id="BMAO01000140">
    <property type="protein sequence ID" value="GFQ64702.1"/>
    <property type="molecule type" value="Genomic_DNA"/>
</dbReference>
<gene>
    <name evidence="1" type="ORF">TNCT_116461</name>
</gene>
<name>A0A8X6EYA7_TRICU</name>
<organism evidence="1 2">
    <name type="scientific">Trichonephila clavata</name>
    <name type="common">Joro spider</name>
    <name type="synonym">Nephila clavata</name>
    <dbReference type="NCBI Taxonomy" id="2740835"/>
    <lineage>
        <taxon>Eukaryota</taxon>
        <taxon>Metazoa</taxon>
        <taxon>Ecdysozoa</taxon>
        <taxon>Arthropoda</taxon>
        <taxon>Chelicerata</taxon>
        <taxon>Arachnida</taxon>
        <taxon>Araneae</taxon>
        <taxon>Araneomorphae</taxon>
        <taxon>Entelegynae</taxon>
        <taxon>Araneoidea</taxon>
        <taxon>Nephilidae</taxon>
        <taxon>Trichonephila</taxon>
    </lineage>
</organism>
<keyword evidence="2" id="KW-1185">Reference proteome</keyword>
<accession>A0A8X6EYA7</accession>
<reference evidence="1" key="1">
    <citation type="submission" date="2020-07" db="EMBL/GenBank/DDBJ databases">
        <title>Multicomponent nature underlies the extraordinary mechanical properties of spider dragline silk.</title>
        <authorList>
            <person name="Kono N."/>
            <person name="Nakamura H."/>
            <person name="Mori M."/>
            <person name="Yoshida Y."/>
            <person name="Ohtoshi R."/>
            <person name="Malay A.D."/>
            <person name="Moran D.A.P."/>
            <person name="Tomita M."/>
            <person name="Numata K."/>
            <person name="Arakawa K."/>
        </authorList>
    </citation>
    <scope>NUCLEOTIDE SEQUENCE</scope>
</reference>
<dbReference type="AlphaFoldDB" id="A0A8X6EYA7"/>
<dbReference type="Proteomes" id="UP000887116">
    <property type="component" value="Unassembled WGS sequence"/>
</dbReference>
<protein>
    <submittedName>
        <fullName evidence="1">Uncharacterized protein</fullName>
    </submittedName>
</protein>
<evidence type="ECO:0000313" key="1">
    <source>
        <dbReference type="EMBL" id="GFQ64702.1"/>
    </source>
</evidence>